<organism evidence="1 2">
    <name type="scientific">Paraburkholderia atlantica</name>
    <dbReference type="NCBI Taxonomy" id="2654982"/>
    <lineage>
        <taxon>Bacteria</taxon>
        <taxon>Pseudomonadati</taxon>
        <taxon>Pseudomonadota</taxon>
        <taxon>Betaproteobacteria</taxon>
        <taxon>Burkholderiales</taxon>
        <taxon>Burkholderiaceae</taxon>
        <taxon>Paraburkholderia</taxon>
    </lineage>
</organism>
<dbReference type="Proteomes" id="UP000592780">
    <property type="component" value="Unassembled WGS sequence"/>
</dbReference>
<name>A0A7W8QE64_PARAM</name>
<proteinExistence type="predicted"/>
<dbReference type="InterPro" id="IPR046569">
    <property type="entry name" value="DUF6723"/>
</dbReference>
<dbReference type="AlphaFoldDB" id="A0A7W8QE64"/>
<sequence>MFSAMSKTAFIPSVPGTSEDDFEISASAKMAGYQRFFGVLKVVRTTDGRVLFPFDGAPELGPHPTRVEALAAAQVYGEHIVASDLARPEL</sequence>
<dbReference type="Pfam" id="PF20484">
    <property type="entry name" value="DUF6723"/>
    <property type="match status" value="1"/>
</dbReference>
<evidence type="ECO:0000313" key="2">
    <source>
        <dbReference type="Proteomes" id="UP000592780"/>
    </source>
</evidence>
<gene>
    <name evidence="1" type="ORF">HDG40_006196</name>
</gene>
<dbReference type="EMBL" id="JACHDD010000011">
    <property type="protein sequence ID" value="MBB5428010.1"/>
    <property type="molecule type" value="Genomic_DNA"/>
</dbReference>
<accession>A0A7W8QE64</accession>
<comment type="caution">
    <text evidence="1">The sequence shown here is derived from an EMBL/GenBank/DDBJ whole genome shotgun (WGS) entry which is preliminary data.</text>
</comment>
<keyword evidence="2" id="KW-1185">Reference proteome</keyword>
<protein>
    <submittedName>
        <fullName evidence="1">Uncharacterized protein</fullName>
    </submittedName>
</protein>
<evidence type="ECO:0000313" key="1">
    <source>
        <dbReference type="EMBL" id="MBB5428010.1"/>
    </source>
</evidence>
<reference evidence="1 2" key="1">
    <citation type="submission" date="2020-08" db="EMBL/GenBank/DDBJ databases">
        <title>Genomic Encyclopedia of Type Strains, Phase IV (KMG-V): Genome sequencing to study the core and pangenomes of soil and plant-associated prokaryotes.</title>
        <authorList>
            <person name="Whitman W."/>
        </authorList>
    </citation>
    <scope>NUCLEOTIDE SEQUENCE [LARGE SCALE GENOMIC DNA]</scope>
    <source>
        <strain evidence="1 2">JPY158</strain>
    </source>
</reference>